<accession>A0A4S8JGA9</accession>
<sequence>MDPAAGPASDETASAGSNRDALNDAVDGPTRGVPDKRPREKTMPDIGKEAAAKIEPHEAFSRVRCDAEIVGESQPPCSHGESMGLTTTDTTKNYITVENEQPDLAQNEIVTREETGDKVVEERGNENLVKPQISTPNRAVVLPDENSDGKAKKPEGLANVDKAQQEFSDVERIGVYRGQASYRMASSLRPVGSSVQNQLDPVSSSIRN</sequence>
<dbReference type="AlphaFoldDB" id="A0A4S8JGA9"/>
<dbReference type="Proteomes" id="UP000317650">
    <property type="component" value="Chromosome 7"/>
</dbReference>
<keyword evidence="3" id="KW-1185">Reference proteome</keyword>
<protein>
    <submittedName>
        <fullName evidence="2">Uncharacterized protein</fullName>
    </submittedName>
</protein>
<dbReference type="EMBL" id="PYDT01000005">
    <property type="protein sequence ID" value="THU60254.1"/>
    <property type="molecule type" value="Genomic_DNA"/>
</dbReference>
<feature type="compositionally biased region" description="Polar residues" evidence="1">
    <location>
        <begin position="193"/>
        <end position="208"/>
    </location>
</feature>
<evidence type="ECO:0000313" key="3">
    <source>
        <dbReference type="Proteomes" id="UP000317650"/>
    </source>
</evidence>
<name>A0A4S8JGA9_MUSBA</name>
<proteinExistence type="predicted"/>
<evidence type="ECO:0000256" key="1">
    <source>
        <dbReference type="SAM" id="MobiDB-lite"/>
    </source>
</evidence>
<reference evidence="2 3" key="1">
    <citation type="journal article" date="2019" name="Nat. Plants">
        <title>Genome sequencing of Musa balbisiana reveals subgenome evolution and function divergence in polyploid bananas.</title>
        <authorList>
            <person name="Yao X."/>
        </authorList>
    </citation>
    <scope>NUCLEOTIDE SEQUENCE [LARGE SCALE GENOMIC DNA]</scope>
    <source>
        <strain evidence="3">cv. DH-PKW</strain>
        <tissue evidence="2">Leaves</tissue>
    </source>
</reference>
<feature type="region of interest" description="Disordered" evidence="1">
    <location>
        <begin position="139"/>
        <end position="163"/>
    </location>
</feature>
<gene>
    <name evidence="2" type="ORF">C4D60_Mb07t10700</name>
</gene>
<feature type="compositionally biased region" description="Basic and acidic residues" evidence="1">
    <location>
        <begin position="33"/>
        <end position="55"/>
    </location>
</feature>
<feature type="region of interest" description="Disordered" evidence="1">
    <location>
        <begin position="188"/>
        <end position="208"/>
    </location>
</feature>
<organism evidence="2 3">
    <name type="scientific">Musa balbisiana</name>
    <name type="common">Banana</name>
    <dbReference type="NCBI Taxonomy" id="52838"/>
    <lineage>
        <taxon>Eukaryota</taxon>
        <taxon>Viridiplantae</taxon>
        <taxon>Streptophyta</taxon>
        <taxon>Embryophyta</taxon>
        <taxon>Tracheophyta</taxon>
        <taxon>Spermatophyta</taxon>
        <taxon>Magnoliopsida</taxon>
        <taxon>Liliopsida</taxon>
        <taxon>Zingiberales</taxon>
        <taxon>Musaceae</taxon>
        <taxon>Musa</taxon>
    </lineage>
</organism>
<feature type="region of interest" description="Disordered" evidence="1">
    <location>
        <begin position="1"/>
        <end position="55"/>
    </location>
</feature>
<comment type="caution">
    <text evidence="2">The sequence shown here is derived from an EMBL/GenBank/DDBJ whole genome shotgun (WGS) entry which is preliminary data.</text>
</comment>
<evidence type="ECO:0000313" key="2">
    <source>
        <dbReference type="EMBL" id="THU60254.1"/>
    </source>
</evidence>